<organism evidence="1 2">
    <name type="scientific">Govanella unica</name>
    <dbReference type="NCBI Taxonomy" id="2975056"/>
    <lineage>
        <taxon>Bacteria</taxon>
        <taxon>Pseudomonadati</taxon>
        <taxon>Pseudomonadota</taxon>
        <taxon>Alphaproteobacteria</taxon>
        <taxon>Emcibacterales</taxon>
        <taxon>Govanellaceae</taxon>
        <taxon>Govanella</taxon>
    </lineage>
</organism>
<reference evidence="1" key="1">
    <citation type="submission" date="2022-08" db="EMBL/GenBank/DDBJ databases">
        <authorList>
            <person name="Vandamme P."/>
            <person name="Hettiarachchi A."/>
            <person name="Peeters C."/>
            <person name="Cnockaert M."/>
            <person name="Carlier A."/>
        </authorList>
    </citation>
    <scope>NUCLEOTIDE SEQUENCE</scope>
    <source>
        <strain evidence="1">LMG 31809</strain>
    </source>
</reference>
<keyword evidence="2" id="KW-1185">Reference proteome</keyword>
<evidence type="ECO:0000313" key="1">
    <source>
        <dbReference type="EMBL" id="MDA5194304.1"/>
    </source>
</evidence>
<comment type="caution">
    <text evidence="1">The sequence shown here is derived from an EMBL/GenBank/DDBJ whole genome shotgun (WGS) entry which is preliminary data.</text>
</comment>
<dbReference type="AlphaFoldDB" id="A0A9X3TZG5"/>
<sequence>MPLSVPAVAREKFHTRRITCEGYARADGLWDIEAHMTDVKSYAFMNTWRGDVLPGTPIHEMWLRLTIDDGFKIIDVEAQTDNSPYEVCPAITINFKRLIGLTIGAGWNRKAKGLVGGVEGCTHLVELLGPMATVAFQTILGSAKQRRDEKFGLESPENPETDESRAKMIVNTCHAMSSRGEIVRGIAPELYTGDEPEPAGPRLPLPS</sequence>
<dbReference type="EMBL" id="JANWOI010000003">
    <property type="protein sequence ID" value="MDA5194304.1"/>
    <property type="molecule type" value="Genomic_DNA"/>
</dbReference>
<gene>
    <name evidence="1" type="ORF">NYP16_10110</name>
</gene>
<reference evidence="1" key="2">
    <citation type="journal article" date="2023" name="Syst. Appl. Microbiol.">
        <title>Govania unica gen. nov., sp. nov., a rare biosphere bacterium that represents a novel family in the class Alphaproteobacteria.</title>
        <authorList>
            <person name="Vandamme P."/>
            <person name="Peeters C."/>
            <person name="Hettiarachchi A."/>
            <person name="Cnockaert M."/>
            <person name="Carlier A."/>
        </authorList>
    </citation>
    <scope>NUCLEOTIDE SEQUENCE</scope>
    <source>
        <strain evidence="1">LMG 31809</strain>
    </source>
</reference>
<dbReference type="Proteomes" id="UP001141619">
    <property type="component" value="Unassembled WGS sequence"/>
</dbReference>
<accession>A0A9X3TZG5</accession>
<dbReference type="InterPro" id="IPR021312">
    <property type="entry name" value="DUF2889"/>
</dbReference>
<proteinExistence type="predicted"/>
<name>A0A9X3TZG5_9PROT</name>
<dbReference type="RefSeq" id="WP_274944007.1">
    <property type="nucleotide sequence ID" value="NZ_JANWOI010000003.1"/>
</dbReference>
<dbReference type="Pfam" id="PF11136">
    <property type="entry name" value="DUF2889"/>
    <property type="match status" value="1"/>
</dbReference>
<protein>
    <submittedName>
        <fullName evidence="1">DUF2889 domain-containing protein</fullName>
    </submittedName>
</protein>
<evidence type="ECO:0000313" key="2">
    <source>
        <dbReference type="Proteomes" id="UP001141619"/>
    </source>
</evidence>